<evidence type="ECO:0000256" key="2">
    <source>
        <dbReference type="ARBA" id="ARBA00023125"/>
    </source>
</evidence>
<dbReference type="PANTHER" id="PTHR30349:SF41">
    <property type="entry name" value="INTEGRASE_RECOMBINASE PROTEIN MJ0367-RELATED"/>
    <property type="match status" value="1"/>
</dbReference>
<organism evidence="8 9">
    <name type="scientific">Bacillus benzoevorans</name>
    <dbReference type="NCBI Taxonomy" id="1456"/>
    <lineage>
        <taxon>Bacteria</taxon>
        <taxon>Bacillati</taxon>
        <taxon>Bacillota</taxon>
        <taxon>Bacilli</taxon>
        <taxon>Bacillales</taxon>
        <taxon>Bacillaceae</taxon>
        <taxon>Bacillus</taxon>
    </lineage>
</organism>
<evidence type="ECO:0000256" key="1">
    <source>
        <dbReference type="ARBA" id="ARBA00008857"/>
    </source>
</evidence>
<accession>A0A7X0HXX2</accession>
<sequence length="705" mass="82770">MKQIKNIQVEDIGFHEGLQKELSTYPEKTVHEDGTVTIEQVMNPYFLVNNSWNISNVGNINQFKKMLESYKGSTKNIRFQFNSPTINLEVKYVWYNKLFNDEWTLGSVFGGQIAYLRELTRFLNEKYPTLPSILDLDIEKAEKEWLFWLHEQKIQTQRIKQGEMYKEYTCKTTIANFLQVIHSNLSSLTDSREEWVKDRWDVRILNEKYGIDYNKSRSEYYLDFTKIEHLNTREQVKRYFKKRILSMNKFSWSTALNYMVFLPNFISYIFLLEPNWNDFKKLKRSHMEQYIQWLHEYARNNLKQKNANPPEYVARALKVIGKFLEDIQRYEYDLAPETNVRLLLFPEDKPKSRKKTVDQIEYIPDYVLEQLFTHIDNLHEDVIPVVWIAFKTGLRISDVLGLTSDCLVKLNGQYSIETDIEKTYVKDHRIPIDDQLANILAILIQKSKEHSNQDNNPEGFIFIRYRGVRKGKPFSQRWINKALNSLIKQNHIVDESGKLFHFNAHQFRHTYAVKMLNGGADILTVQELLAHASPEMTLRYAKLLDDTKRKAFESVINQGVFTFDLNGEVQEIKAGEDIPTDILDALWQDHKLNAMDNPYGTCHARLNGNCPHMEAPPCLTCGDNQTPCKDLAVGFSELDKQKYELHVKTTTKAIEIAKQRGREDIAEKNEKNLQRYQNILNTLQEGNIIFGRQARMKRKLGVKNV</sequence>
<comment type="caution">
    <text evidence="8">The sequence shown here is derived from an EMBL/GenBank/DDBJ whole genome shotgun (WGS) entry which is preliminary data.</text>
</comment>
<dbReference type="RefSeq" id="WP_184530495.1">
    <property type="nucleotide sequence ID" value="NZ_JACHGK010000044.1"/>
</dbReference>
<evidence type="ECO:0000313" key="8">
    <source>
        <dbReference type="EMBL" id="MBB6448022.1"/>
    </source>
</evidence>
<evidence type="ECO:0000259" key="6">
    <source>
        <dbReference type="PROSITE" id="PS51898"/>
    </source>
</evidence>
<dbReference type="SUPFAM" id="SSF56349">
    <property type="entry name" value="DNA breaking-rejoining enzymes"/>
    <property type="match status" value="1"/>
</dbReference>
<name>A0A7X0HXX2_9BACI</name>
<dbReference type="GO" id="GO:0006310">
    <property type="term" value="P:DNA recombination"/>
    <property type="evidence" value="ECO:0007669"/>
    <property type="project" value="UniProtKB-KW"/>
</dbReference>
<keyword evidence="5" id="KW-0472">Membrane</keyword>
<evidence type="ECO:0000313" key="9">
    <source>
        <dbReference type="Proteomes" id="UP000531594"/>
    </source>
</evidence>
<feature type="domain" description="Tyr recombinase" evidence="6">
    <location>
        <begin position="358"/>
        <end position="553"/>
    </location>
</feature>
<dbReference type="Gene3D" id="1.10.443.10">
    <property type="entry name" value="Intergrase catalytic core"/>
    <property type="match status" value="1"/>
</dbReference>
<dbReference type="InterPro" id="IPR013762">
    <property type="entry name" value="Integrase-like_cat_sf"/>
</dbReference>
<reference evidence="8 9" key="1">
    <citation type="submission" date="2020-08" db="EMBL/GenBank/DDBJ databases">
        <title>Genomic Encyclopedia of Type Strains, Phase IV (KMG-IV): sequencing the most valuable type-strain genomes for metagenomic binning, comparative biology and taxonomic classification.</title>
        <authorList>
            <person name="Goeker M."/>
        </authorList>
    </citation>
    <scope>NUCLEOTIDE SEQUENCE [LARGE SCALE GENOMIC DNA]</scope>
    <source>
        <strain evidence="8 9">DSM 5391</strain>
    </source>
</reference>
<evidence type="ECO:0000256" key="5">
    <source>
        <dbReference type="SAM" id="Phobius"/>
    </source>
</evidence>
<keyword evidence="2 4" id="KW-0238">DNA-binding</keyword>
<gene>
    <name evidence="8" type="ORF">HNR53_004748</name>
</gene>
<dbReference type="InterPro" id="IPR044068">
    <property type="entry name" value="CB"/>
</dbReference>
<protein>
    <submittedName>
        <fullName evidence="8">Integrase</fullName>
    </submittedName>
</protein>
<keyword evidence="5" id="KW-0812">Transmembrane</keyword>
<dbReference type="InterPro" id="IPR050090">
    <property type="entry name" value="Tyrosine_recombinase_XerCD"/>
</dbReference>
<dbReference type="Pfam" id="PF00589">
    <property type="entry name" value="Phage_integrase"/>
    <property type="match status" value="1"/>
</dbReference>
<evidence type="ECO:0000259" key="7">
    <source>
        <dbReference type="PROSITE" id="PS51900"/>
    </source>
</evidence>
<feature type="transmembrane region" description="Helical" evidence="5">
    <location>
        <begin position="250"/>
        <end position="271"/>
    </location>
</feature>
<dbReference type="InterPro" id="IPR002104">
    <property type="entry name" value="Integrase_catalytic"/>
</dbReference>
<dbReference type="GO" id="GO:0003677">
    <property type="term" value="F:DNA binding"/>
    <property type="evidence" value="ECO:0007669"/>
    <property type="project" value="UniProtKB-UniRule"/>
</dbReference>
<dbReference type="PANTHER" id="PTHR30349">
    <property type="entry name" value="PHAGE INTEGRASE-RELATED"/>
    <property type="match status" value="1"/>
</dbReference>
<comment type="similarity">
    <text evidence="1">Belongs to the 'phage' integrase family.</text>
</comment>
<dbReference type="PROSITE" id="PS51898">
    <property type="entry name" value="TYR_RECOMBINASE"/>
    <property type="match status" value="1"/>
</dbReference>
<dbReference type="EMBL" id="JACHGK010000044">
    <property type="protein sequence ID" value="MBB6448022.1"/>
    <property type="molecule type" value="Genomic_DNA"/>
</dbReference>
<proteinExistence type="inferred from homology"/>
<dbReference type="PROSITE" id="PS51900">
    <property type="entry name" value="CB"/>
    <property type="match status" value="1"/>
</dbReference>
<dbReference type="InterPro" id="IPR011010">
    <property type="entry name" value="DNA_brk_join_enz"/>
</dbReference>
<feature type="domain" description="Core-binding (CB)" evidence="7">
    <location>
        <begin position="230"/>
        <end position="328"/>
    </location>
</feature>
<dbReference type="AlphaFoldDB" id="A0A7X0HXX2"/>
<evidence type="ECO:0000256" key="4">
    <source>
        <dbReference type="PROSITE-ProRule" id="PRU01248"/>
    </source>
</evidence>
<dbReference type="Proteomes" id="UP000531594">
    <property type="component" value="Unassembled WGS sequence"/>
</dbReference>
<dbReference type="GO" id="GO:0015074">
    <property type="term" value="P:DNA integration"/>
    <property type="evidence" value="ECO:0007669"/>
    <property type="project" value="InterPro"/>
</dbReference>
<keyword evidence="9" id="KW-1185">Reference proteome</keyword>
<keyword evidence="5" id="KW-1133">Transmembrane helix</keyword>
<keyword evidence="3" id="KW-0233">DNA recombination</keyword>
<evidence type="ECO:0000256" key="3">
    <source>
        <dbReference type="ARBA" id="ARBA00023172"/>
    </source>
</evidence>